<dbReference type="AlphaFoldDB" id="A0A1Q8QXL8"/>
<protein>
    <submittedName>
        <fullName evidence="3">Spore germination protein</fullName>
    </submittedName>
</protein>
<organism evidence="3 4">
    <name type="scientific">Desulfosporosinus metallidurans</name>
    <dbReference type="NCBI Taxonomy" id="1888891"/>
    <lineage>
        <taxon>Bacteria</taxon>
        <taxon>Bacillati</taxon>
        <taxon>Bacillota</taxon>
        <taxon>Clostridia</taxon>
        <taxon>Eubacteriales</taxon>
        <taxon>Desulfitobacteriaceae</taxon>
        <taxon>Desulfosporosinus</taxon>
    </lineage>
</organism>
<dbReference type="STRING" id="1888891.DSOL_1982"/>
<proteinExistence type="predicted"/>
<reference evidence="3 4" key="1">
    <citation type="submission" date="2016-09" db="EMBL/GenBank/DDBJ databases">
        <title>Complete genome of Desulfosporosinus sp. OL.</title>
        <authorList>
            <person name="Mardanov A."/>
            <person name="Beletsky A."/>
            <person name="Panova A."/>
            <person name="Karnachuk O."/>
            <person name="Ravin N."/>
        </authorList>
    </citation>
    <scope>NUCLEOTIDE SEQUENCE [LARGE SCALE GENOMIC DNA]</scope>
    <source>
        <strain evidence="3 4">OL</strain>
    </source>
</reference>
<dbReference type="Proteomes" id="UP000186102">
    <property type="component" value="Unassembled WGS sequence"/>
</dbReference>
<feature type="compositionally biased region" description="Polar residues" evidence="1">
    <location>
        <begin position="230"/>
        <end position="248"/>
    </location>
</feature>
<dbReference type="SMART" id="SM00909">
    <property type="entry name" value="Germane"/>
    <property type="match status" value="1"/>
</dbReference>
<feature type="region of interest" description="Disordered" evidence="1">
    <location>
        <begin position="210"/>
        <end position="248"/>
    </location>
</feature>
<accession>A0A1Q8QXL8</accession>
<evidence type="ECO:0000259" key="2">
    <source>
        <dbReference type="SMART" id="SM00909"/>
    </source>
</evidence>
<gene>
    <name evidence="3" type="ORF">DSOL_1982</name>
</gene>
<dbReference type="InterPro" id="IPR019606">
    <property type="entry name" value="GerMN"/>
</dbReference>
<feature type="compositionally biased region" description="Low complexity" evidence="1">
    <location>
        <begin position="212"/>
        <end position="229"/>
    </location>
</feature>
<keyword evidence="4" id="KW-1185">Reference proteome</keyword>
<evidence type="ECO:0000313" key="3">
    <source>
        <dbReference type="EMBL" id="OLN32109.1"/>
    </source>
</evidence>
<dbReference type="EMBL" id="MLBF01000011">
    <property type="protein sequence ID" value="OLN32109.1"/>
    <property type="molecule type" value="Genomic_DNA"/>
</dbReference>
<name>A0A1Q8QXL8_9FIRM</name>
<evidence type="ECO:0000313" key="4">
    <source>
        <dbReference type="Proteomes" id="UP000186102"/>
    </source>
</evidence>
<evidence type="ECO:0000256" key="1">
    <source>
        <dbReference type="SAM" id="MobiDB-lite"/>
    </source>
</evidence>
<dbReference type="PROSITE" id="PS51257">
    <property type="entry name" value="PROKAR_LIPOPROTEIN"/>
    <property type="match status" value="1"/>
</dbReference>
<dbReference type="Pfam" id="PF10646">
    <property type="entry name" value="Germane"/>
    <property type="match status" value="1"/>
</dbReference>
<dbReference type="OrthoDB" id="9809406at2"/>
<comment type="caution">
    <text evidence="3">The sequence shown here is derived from an EMBL/GenBank/DDBJ whole genome shotgun (WGS) entry which is preliminary data.</text>
</comment>
<sequence>MKMRMWNSLLMGVALFSLIFLAGCGTLETLVNKDGNTTLGNFIGGDKTALPAATSASTGETAATSADPMVISLYFADSTGKYLIKEERMLPKTVSLARETVTQWLKGPAVVKGTSAQAPVSTATVLLGIAIKDNVAIVDLSKEFLQPNSKVSPEVALYGLVNTLTQFSTIKQVQIRIEGKPLTKYGTIDATKLVNKASLIKGATSTNPIFPSSGTGSSTGNSSTGNSSTALPNSPSSINLFNYPPSST</sequence>
<feature type="domain" description="GerMN" evidence="2">
    <location>
        <begin position="97"/>
        <end position="186"/>
    </location>
</feature>
<dbReference type="RefSeq" id="WP_075364638.1">
    <property type="nucleotide sequence ID" value="NZ_MLBF01000011.1"/>
</dbReference>